<evidence type="ECO:0000313" key="1">
    <source>
        <dbReference type="EMBL" id="GAA2204722.1"/>
    </source>
</evidence>
<comment type="caution">
    <text evidence="1">The sequence shown here is derived from an EMBL/GenBank/DDBJ whole genome shotgun (WGS) entry which is preliminary data.</text>
</comment>
<accession>A0ABN3C628</accession>
<keyword evidence="2" id="KW-1185">Reference proteome</keyword>
<dbReference type="Proteomes" id="UP001499843">
    <property type="component" value="Unassembled WGS sequence"/>
</dbReference>
<dbReference type="RefSeq" id="WP_344470526.1">
    <property type="nucleotide sequence ID" value="NZ_BAAAQX010000001.1"/>
</dbReference>
<evidence type="ECO:0000313" key="2">
    <source>
        <dbReference type="Proteomes" id="UP001499843"/>
    </source>
</evidence>
<gene>
    <name evidence="1" type="ORF">GCM10009850_005070</name>
</gene>
<reference evidence="1 2" key="1">
    <citation type="journal article" date="2019" name="Int. J. Syst. Evol. Microbiol.">
        <title>The Global Catalogue of Microorganisms (GCM) 10K type strain sequencing project: providing services to taxonomists for standard genome sequencing and annotation.</title>
        <authorList>
            <consortium name="The Broad Institute Genomics Platform"/>
            <consortium name="The Broad Institute Genome Sequencing Center for Infectious Disease"/>
            <person name="Wu L."/>
            <person name="Ma J."/>
        </authorList>
    </citation>
    <scope>NUCLEOTIDE SEQUENCE [LARGE SCALE GENOMIC DNA]</scope>
    <source>
        <strain evidence="1 2">JCM 16114</strain>
    </source>
</reference>
<proteinExistence type="predicted"/>
<organism evidence="1 2">
    <name type="scientific">Nonomuraea monospora</name>
    <dbReference type="NCBI Taxonomy" id="568818"/>
    <lineage>
        <taxon>Bacteria</taxon>
        <taxon>Bacillati</taxon>
        <taxon>Actinomycetota</taxon>
        <taxon>Actinomycetes</taxon>
        <taxon>Streptosporangiales</taxon>
        <taxon>Streptosporangiaceae</taxon>
        <taxon>Nonomuraea</taxon>
    </lineage>
</organism>
<sequence length="46" mass="5225">MDTGDLHDQEPIIELLNGEFRGPLGWAHHEHGPLTRLGRLRQRASP</sequence>
<name>A0ABN3C628_9ACTN</name>
<protein>
    <submittedName>
        <fullName evidence="1">Uncharacterized protein</fullName>
    </submittedName>
</protein>
<dbReference type="EMBL" id="BAAAQX010000001">
    <property type="protein sequence ID" value="GAA2204722.1"/>
    <property type="molecule type" value="Genomic_DNA"/>
</dbReference>